<dbReference type="EMBL" id="AF063866">
    <property type="protein sequence ID" value="AAC97874.1"/>
    <property type="molecule type" value="Genomic_DNA"/>
</dbReference>
<evidence type="ECO:0000313" key="6">
    <source>
        <dbReference type="Proteomes" id="UP000172353"/>
    </source>
</evidence>
<evidence type="ECO:0000259" key="4">
    <source>
        <dbReference type="PROSITE" id="PS51746"/>
    </source>
</evidence>
<organism evidence="5 6">
    <name type="scientific">Melanoplus sanguinipes entomopoxvirus</name>
    <name type="common">MsEPV</name>
    <dbReference type="NCBI Taxonomy" id="83191"/>
    <lineage>
        <taxon>Viruses</taxon>
        <taxon>Varidnaviria</taxon>
        <taxon>Bamfordvirae</taxon>
        <taxon>Nucleocytoviricota</taxon>
        <taxon>Pokkesviricetes</taxon>
        <taxon>Chitovirales</taxon>
        <taxon>Poxviridae</taxon>
        <taxon>Entomopoxvirinae</taxon>
        <taxon>Deltaentomopoxvirus</taxon>
        <taxon>Deltaentomopoxvirus msanguinipes</taxon>
    </lineage>
</organism>
<dbReference type="InterPro" id="IPR000222">
    <property type="entry name" value="PP2C_BS"/>
</dbReference>
<dbReference type="Gene3D" id="3.60.40.10">
    <property type="entry name" value="PPM-type phosphatase domain"/>
    <property type="match status" value="1"/>
</dbReference>
<evidence type="ECO:0000256" key="3">
    <source>
        <dbReference type="ARBA" id="ARBA00022912"/>
    </source>
</evidence>
<sequence length="357" mass="41210">MGNLLPLPIINGTSKSLLIKNNNIQFSLIQGYRKTMEDFYSYYIDNKYLYLALFDGHGGSYVSSYLHNNFLKYLAKSIKSYNIDSYKSIDLLYNDIGKVIKNVYIEIDKLIYDNIDFSKSQGSTVVSTIITNNYIIFSHCGDSPVSAYNGKNIIYKSIDHKPINKKERDRIIKSGHKIINNRIDGIIDISRCLGDFKFKGLKSAIIPIPVVKIIKKDTCKFFILMTDGITNFISISEICNYIEYKLQISQDISSICDSILMRAIYNESSDNISICLTVIQKYMINDTLKNEYDNFIKHVNKIVVNEIKKKPQIYLNKDPKIIRILKLIKSLDSKSFKFSLAYEFRLISDILDKHEIF</sequence>
<dbReference type="PANTHER" id="PTHR47992">
    <property type="entry name" value="PROTEIN PHOSPHATASE"/>
    <property type="match status" value="1"/>
</dbReference>
<proteinExistence type="predicted"/>
<evidence type="ECO:0000256" key="2">
    <source>
        <dbReference type="ARBA" id="ARBA00022801"/>
    </source>
</evidence>
<keyword evidence="2" id="KW-0378">Hydrolase</keyword>
<protein>
    <recommendedName>
        <fullName evidence="4">PPM-type phosphatase domain-containing protein</fullName>
    </recommendedName>
</protein>
<dbReference type="PROSITE" id="PS01032">
    <property type="entry name" value="PPM_1"/>
    <property type="match status" value="1"/>
</dbReference>
<dbReference type="InterPro" id="IPR036457">
    <property type="entry name" value="PPM-type-like_dom_sf"/>
</dbReference>
<dbReference type="KEGG" id="vg:1449870"/>
<dbReference type="InterPro" id="IPR015655">
    <property type="entry name" value="PP2C"/>
</dbReference>
<dbReference type="GO" id="GO:0046872">
    <property type="term" value="F:metal ion binding"/>
    <property type="evidence" value="ECO:0007669"/>
    <property type="project" value="UniProtKB-KW"/>
</dbReference>
<dbReference type="CDD" id="cd00143">
    <property type="entry name" value="PP2Cc"/>
    <property type="match status" value="1"/>
</dbReference>
<dbReference type="PROSITE" id="PS51746">
    <property type="entry name" value="PPM_2"/>
    <property type="match status" value="1"/>
</dbReference>
<keyword evidence="1" id="KW-0479">Metal-binding</keyword>
<dbReference type="GO" id="GO:0004722">
    <property type="term" value="F:protein serine/threonine phosphatase activity"/>
    <property type="evidence" value="ECO:0007669"/>
    <property type="project" value="InterPro"/>
</dbReference>
<reference evidence="5 6" key="1">
    <citation type="journal article" date="1999" name="J. Virol.">
        <title>The genome of Melanoplus sanguinipes entomopoxvirus.</title>
        <authorList>
            <person name="Afonso C.L."/>
            <person name="Tulman E.R."/>
            <person name="Lu Z."/>
            <person name="Oma E."/>
            <person name="Kutish G.F."/>
            <person name="Rock D.L."/>
        </authorList>
    </citation>
    <scope>NUCLEOTIDE SEQUENCE [LARGE SCALE GENOMIC DNA]</scope>
    <source>
        <strain evidence="5">Tucson</strain>
    </source>
</reference>
<gene>
    <name evidence="5" type="primary">MSV081</name>
</gene>
<feature type="domain" description="PPM-type phosphatase" evidence="4">
    <location>
        <begin position="23"/>
        <end position="279"/>
    </location>
</feature>
<dbReference type="InterPro" id="IPR001932">
    <property type="entry name" value="PPM-type_phosphatase-like_dom"/>
</dbReference>
<dbReference type="Pfam" id="PF00481">
    <property type="entry name" value="PP2C"/>
    <property type="match status" value="1"/>
</dbReference>
<dbReference type="Proteomes" id="UP000172353">
    <property type="component" value="Segment"/>
</dbReference>
<dbReference type="PIR" id="T28242">
    <property type="entry name" value="T28242"/>
</dbReference>
<name>Q9YW11_MSEPV</name>
<dbReference type="RefSeq" id="NP_048152.1">
    <property type="nucleotide sequence ID" value="NC_001993.1"/>
</dbReference>
<evidence type="ECO:0000313" key="5">
    <source>
        <dbReference type="EMBL" id="AAC97874.1"/>
    </source>
</evidence>
<evidence type="ECO:0000256" key="1">
    <source>
        <dbReference type="ARBA" id="ARBA00022723"/>
    </source>
</evidence>
<organismHost>
    <name type="scientific">Melanoplus sanguinipes</name>
    <name type="common">Migratory grasshopper</name>
    <dbReference type="NCBI Taxonomy" id="65742"/>
</organismHost>
<accession>Q9YW11</accession>
<dbReference type="SMART" id="SM00332">
    <property type="entry name" value="PP2Cc"/>
    <property type="match status" value="1"/>
</dbReference>
<dbReference type="GeneID" id="1449870"/>
<dbReference type="OrthoDB" id="9747at10239"/>
<keyword evidence="3" id="KW-0904">Protein phosphatase</keyword>
<dbReference type="SUPFAM" id="SSF81606">
    <property type="entry name" value="PP2C-like"/>
    <property type="match status" value="1"/>
</dbReference>
<keyword evidence="6" id="KW-1185">Reference proteome</keyword>